<gene>
    <name evidence="2" type="ORF">ACFPGP_03470</name>
</gene>
<evidence type="ECO:0000313" key="3">
    <source>
        <dbReference type="Proteomes" id="UP001596087"/>
    </source>
</evidence>
<feature type="compositionally biased region" description="Acidic residues" evidence="1">
    <location>
        <begin position="116"/>
        <end position="129"/>
    </location>
</feature>
<comment type="caution">
    <text evidence="2">The sequence shown here is derived from an EMBL/GenBank/DDBJ whole genome shotgun (WGS) entry which is preliminary data.</text>
</comment>
<name>A0ABW0BFG8_9ACTN</name>
<dbReference type="Proteomes" id="UP001596087">
    <property type="component" value="Unassembled WGS sequence"/>
</dbReference>
<feature type="compositionally biased region" description="Low complexity" evidence="1">
    <location>
        <begin position="90"/>
        <end position="103"/>
    </location>
</feature>
<organism evidence="2 3">
    <name type="scientific">Nocardioides taihuensis</name>
    <dbReference type="NCBI Taxonomy" id="1835606"/>
    <lineage>
        <taxon>Bacteria</taxon>
        <taxon>Bacillati</taxon>
        <taxon>Actinomycetota</taxon>
        <taxon>Actinomycetes</taxon>
        <taxon>Propionibacteriales</taxon>
        <taxon>Nocardioidaceae</taxon>
        <taxon>Nocardioides</taxon>
    </lineage>
</organism>
<feature type="region of interest" description="Disordered" evidence="1">
    <location>
        <begin position="17"/>
        <end position="129"/>
    </location>
</feature>
<accession>A0ABW0BFG8</accession>
<proteinExistence type="predicted"/>
<dbReference type="EMBL" id="JBHSKD010000004">
    <property type="protein sequence ID" value="MFC5175717.1"/>
    <property type="molecule type" value="Genomic_DNA"/>
</dbReference>
<evidence type="ECO:0008006" key="4">
    <source>
        <dbReference type="Google" id="ProtNLM"/>
    </source>
</evidence>
<reference evidence="3" key="1">
    <citation type="journal article" date="2019" name="Int. J. Syst. Evol. Microbiol.">
        <title>The Global Catalogue of Microorganisms (GCM) 10K type strain sequencing project: providing services to taxonomists for standard genome sequencing and annotation.</title>
        <authorList>
            <consortium name="The Broad Institute Genomics Platform"/>
            <consortium name="The Broad Institute Genome Sequencing Center for Infectious Disease"/>
            <person name="Wu L."/>
            <person name="Ma J."/>
        </authorList>
    </citation>
    <scope>NUCLEOTIDE SEQUENCE [LARGE SCALE GENOMIC DNA]</scope>
    <source>
        <strain evidence="3">DFY41</strain>
    </source>
</reference>
<protein>
    <recommendedName>
        <fullName evidence="4">Secreted protein</fullName>
    </recommendedName>
</protein>
<evidence type="ECO:0000313" key="2">
    <source>
        <dbReference type="EMBL" id="MFC5175717.1"/>
    </source>
</evidence>
<dbReference type="RefSeq" id="WP_378586930.1">
    <property type="nucleotide sequence ID" value="NZ_JBHSKD010000004.1"/>
</dbReference>
<sequence>MTGAAAAVTVVVAIAPSVVSGGGERAEAVPGADGSARALVSSSTAEPVAVRSRPAFAGHRAGGGDGRRDTPLGPVPKGQAPGEQVHQASTGPAPGSGDATATAGGDGAHDHQSPGSDDDTALDVEVQVGDDEVVVDSGVTGPVEVPLPLPSLGS</sequence>
<evidence type="ECO:0000256" key="1">
    <source>
        <dbReference type="SAM" id="MobiDB-lite"/>
    </source>
</evidence>
<keyword evidence="3" id="KW-1185">Reference proteome</keyword>